<dbReference type="RefSeq" id="XP_067920222.1">
    <property type="nucleotide sequence ID" value="XM_068067805.1"/>
</dbReference>
<feature type="region of interest" description="Disordered" evidence="1">
    <location>
        <begin position="177"/>
        <end position="209"/>
    </location>
</feature>
<organism evidence="2 3">
    <name type="scientific">Cystoisospora suis</name>
    <dbReference type="NCBI Taxonomy" id="483139"/>
    <lineage>
        <taxon>Eukaryota</taxon>
        <taxon>Sar</taxon>
        <taxon>Alveolata</taxon>
        <taxon>Apicomplexa</taxon>
        <taxon>Conoidasida</taxon>
        <taxon>Coccidia</taxon>
        <taxon>Eucoccidiorida</taxon>
        <taxon>Eimeriorina</taxon>
        <taxon>Sarcocystidae</taxon>
        <taxon>Cystoisospora</taxon>
    </lineage>
</organism>
<keyword evidence="3" id="KW-1185">Reference proteome</keyword>
<evidence type="ECO:0000313" key="3">
    <source>
        <dbReference type="Proteomes" id="UP000221165"/>
    </source>
</evidence>
<feature type="compositionally biased region" description="Polar residues" evidence="1">
    <location>
        <begin position="1"/>
        <end position="14"/>
    </location>
</feature>
<accession>A0A2C6KQ73</accession>
<evidence type="ECO:0000313" key="2">
    <source>
        <dbReference type="EMBL" id="PHJ18516.1"/>
    </source>
</evidence>
<dbReference type="AlphaFoldDB" id="A0A2C6KQ73"/>
<dbReference type="Proteomes" id="UP000221165">
    <property type="component" value="Unassembled WGS sequence"/>
</dbReference>
<name>A0A2C6KQ73_9APIC</name>
<sequence length="209" mass="22944">MERWQPLQSIQGQRKATKQGFEYASEPSSPYVTGEDHGSEGLPNLALETERTGTAEHVEQDAPSAASQGGLAMQLPSERTATGEGTQIDDEWDTLTLIDEGHRERSKRYFSQPIKDVLQSMDHAGKRSADEFDFEKLKREIQPEVAQDDTSTLTPGRRQAEEAHVCSSLLHCTKAYRRRGQSGQGKTVYKSGTPATCPEGGSAGGPRHD</sequence>
<dbReference type="VEuPathDB" id="ToxoDB:CSUI_007660"/>
<feature type="region of interest" description="Disordered" evidence="1">
    <location>
        <begin position="1"/>
        <end position="70"/>
    </location>
</feature>
<reference evidence="2 3" key="1">
    <citation type="journal article" date="2017" name="Int. J. Parasitol.">
        <title>The genome of the protozoan parasite Cystoisospora suis and a reverse vaccinology approach to identify vaccine candidates.</title>
        <authorList>
            <person name="Palmieri N."/>
            <person name="Shrestha A."/>
            <person name="Ruttkowski B."/>
            <person name="Beck T."/>
            <person name="Vogl C."/>
            <person name="Tomley F."/>
            <person name="Blake D.P."/>
            <person name="Joachim A."/>
        </authorList>
    </citation>
    <scope>NUCLEOTIDE SEQUENCE [LARGE SCALE GENOMIC DNA]</scope>
    <source>
        <strain evidence="2 3">Wien I</strain>
    </source>
</reference>
<dbReference type="EMBL" id="MIGC01004103">
    <property type="protein sequence ID" value="PHJ18516.1"/>
    <property type="molecule type" value="Genomic_DNA"/>
</dbReference>
<feature type="region of interest" description="Disordered" evidence="1">
    <location>
        <begin position="140"/>
        <end position="162"/>
    </location>
</feature>
<protein>
    <submittedName>
        <fullName evidence="2">Uncharacterized protein</fullName>
    </submittedName>
</protein>
<evidence type="ECO:0000256" key="1">
    <source>
        <dbReference type="SAM" id="MobiDB-lite"/>
    </source>
</evidence>
<comment type="caution">
    <text evidence="2">The sequence shown here is derived from an EMBL/GenBank/DDBJ whole genome shotgun (WGS) entry which is preliminary data.</text>
</comment>
<dbReference type="GeneID" id="94431016"/>
<feature type="compositionally biased region" description="Basic and acidic residues" evidence="1">
    <location>
        <begin position="48"/>
        <end position="60"/>
    </location>
</feature>
<proteinExistence type="predicted"/>
<gene>
    <name evidence="2" type="ORF">CSUI_007660</name>
</gene>